<dbReference type="InterPro" id="IPR052519">
    <property type="entry name" value="Euk-type_GlcNAc_Kinase"/>
</dbReference>
<dbReference type="SUPFAM" id="SSF53067">
    <property type="entry name" value="Actin-like ATPase domain"/>
    <property type="match status" value="2"/>
</dbReference>
<evidence type="ECO:0000313" key="2">
    <source>
        <dbReference type="EMBL" id="GAH81895.1"/>
    </source>
</evidence>
<dbReference type="CDD" id="cd24007">
    <property type="entry name" value="ASKHA_NBD_eukNAGK-like"/>
    <property type="match status" value="1"/>
</dbReference>
<reference evidence="2" key="1">
    <citation type="journal article" date="2014" name="Front. Microbiol.">
        <title>High frequency of phylogenetically diverse reductive dehalogenase-homologous genes in deep subseafloor sedimentary metagenomes.</title>
        <authorList>
            <person name="Kawai M."/>
            <person name="Futagami T."/>
            <person name="Toyoda A."/>
            <person name="Takaki Y."/>
            <person name="Nishi S."/>
            <person name="Hori S."/>
            <person name="Arai W."/>
            <person name="Tsubouchi T."/>
            <person name="Morono Y."/>
            <person name="Uchiyama I."/>
            <person name="Ito T."/>
            <person name="Fujiyama A."/>
            <person name="Inagaki F."/>
            <person name="Takami H."/>
        </authorList>
    </citation>
    <scope>NUCLEOTIDE SEQUENCE</scope>
    <source>
        <strain evidence="2">Expedition CK06-06</strain>
    </source>
</reference>
<proteinExistence type="predicted"/>
<sequence length="192" mass="20619">MGYILGVDGGGTKTTALIADIKGNHMAESKSGPSNYKSVGVKSAKENINNAVISVIENLGLRNKHKLIFKSTCFGLAGNDSNEDTKIYKEIIFNDVIEKYLDRNKIIICNDTRIGLAAGSDSKNGVMIICGTGSNCFGINEQGKETKVNGWDYILGDEGSGYEIGIKALRALMRAYDGRGSATILSKTILED</sequence>
<dbReference type="PANTHER" id="PTHR43190:SF3">
    <property type="entry name" value="N-ACETYL-D-GLUCOSAMINE KINASE"/>
    <property type="match status" value="1"/>
</dbReference>
<gene>
    <name evidence="2" type="ORF">S03H2_59391</name>
</gene>
<dbReference type="Pfam" id="PF01869">
    <property type="entry name" value="BcrAD_BadFG"/>
    <property type="match status" value="1"/>
</dbReference>
<dbReference type="InterPro" id="IPR002731">
    <property type="entry name" value="ATPase_BadF"/>
</dbReference>
<dbReference type="EMBL" id="BARU01038189">
    <property type="protein sequence ID" value="GAH81895.1"/>
    <property type="molecule type" value="Genomic_DNA"/>
</dbReference>
<evidence type="ECO:0000259" key="1">
    <source>
        <dbReference type="Pfam" id="PF01869"/>
    </source>
</evidence>
<feature type="domain" description="ATPase BadF/BadG/BcrA/BcrD type" evidence="1">
    <location>
        <begin position="5"/>
        <end position="184"/>
    </location>
</feature>
<dbReference type="PANTHER" id="PTHR43190">
    <property type="entry name" value="N-ACETYL-D-GLUCOSAMINE KINASE"/>
    <property type="match status" value="1"/>
</dbReference>
<protein>
    <recommendedName>
        <fullName evidence="1">ATPase BadF/BadG/BcrA/BcrD type domain-containing protein</fullName>
    </recommendedName>
</protein>
<name>X1JK83_9ZZZZ</name>
<comment type="caution">
    <text evidence="2">The sequence shown here is derived from an EMBL/GenBank/DDBJ whole genome shotgun (WGS) entry which is preliminary data.</text>
</comment>
<feature type="non-terminal residue" evidence="2">
    <location>
        <position position="192"/>
    </location>
</feature>
<accession>X1JK83</accession>
<organism evidence="2">
    <name type="scientific">marine sediment metagenome</name>
    <dbReference type="NCBI Taxonomy" id="412755"/>
    <lineage>
        <taxon>unclassified sequences</taxon>
        <taxon>metagenomes</taxon>
        <taxon>ecological metagenomes</taxon>
    </lineage>
</organism>
<dbReference type="InterPro" id="IPR043129">
    <property type="entry name" value="ATPase_NBD"/>
</dbReference>
<dbReference type="AlphaFoldDB" id="X1JK83"/>
<dbReference type="Gene3D" id="3.30.420.40">
    <property type="match status" value="1"/>
</dbReference>